<comment type="caution">
    <text evidence="3">The sequence shown here is derived from an EMBL/GenBank/DDBJ whole genome shotgun (WGS) entry which is preliminary data.</text>
</comment>
<dbReference type="Pfam" id="PF08874">
    <property type="entry name" value="DUF1835"/>
    <property type="match status" value="1"/>
</dbReference>
<keyword evidence="4" id="KW-1185">Reference proteome</keyword>
<organism evidence="3 4">
    <name type="scientific">Paenibacillus gallinarum</name>
    <dbReference type="NCBI Taxonomy" id="2762232"/>
    <lineage>
        <taxon>Bacteria</taxon>
        <taxon>Bacillati</taxon>
        <taxon>Bacillota</taxon>
        <taxon>Bacilli</taxon>
        <taxon>Bacillales</taxon>
        <taxon>Paenibacillaceae</taxon>
        <taxon>Paenibacillus</taxon>
    </lineage>
</organism>
<dbReference type="EMBL" id="JACSQL010000050">
    <property type="protein sequence ID" value="MBD7971411.1"/>
    <property type="molecule type" value="Genomic_DNA"/>
</dbReference>
<dbReference type="Pfam" id="PF12395">
    <property type="entry name" value="DUF3658"/>
    <property type="match status" value="1"/>
</dbReference>
<dbReference type="InterPro" id="IPR022123">
    <property type="entry name" value="DUF3658"/>
</dbReference>
<accession>A0ABR8T6L0</accession>
<dbReference type="InterPro" id="IPR014973">
    <property type="entry name" value="DUF1835"/>
</dbReference>
<evidence type="ECO:0000259" key="1">
    <source>
        <dbReference type="Pfam" id="PF08874"/>
    </source>
</evidence>
<feature type="non-terminal residue" evidence="3">
    <location>
        <position position="328"/>
    </location>
</feature>
<sequence length="328" mass="38313">MYFYNLLNTVDRYCKDGNFEEKNLAEGLVNILQNNLNEVRNHQLQKDELQQYVHLVFSLSDAGSLKVTLNKIGKQTQCKVLAFNDWFSIGPISNLDTTTGQQNRCFWLMEYDEAFRYGQHFNQEHQLDNMVKVVKDIPENKTIVIWCADNAHDQTGLRFVLHLLRERKQPVNVVNVTEIVKATKLQNKEGVPYARSLIDHEHFQEIVRSYFKGVPLDPSQRRRYESEWLILARENHVLRLWEEGTVRSSDENSLDEVIIKSVMELEQEQDEDGFIKAGRVVEKMFDISRQLVGYSFISYRIWILVNQGILMFRGIPGALHQFSIKLGT</sequence>
<proteinExistence type="predicted"/>
<evidence type="ECO:0000313" key="3">
    <source>
        <dbReference type="EMBL" id="MBD7971411.1"/>
    </source>
</evidence>
<gene>
    <name evidence="3" type="ORF">H9647_25470</name>
</gene>
<name>A0ABR8T6L0_9BACL</name>
<reference evidence="3 4" key="1">
    <citation type="submission" date="2020-08" db="EMBL/GenBank/DDBJ databases">
        <title>A Genomic Blueprint of the Chicken Gut Microbiome.</title>
        <authorList>
            <person name="Gilroy R."/>
            <person name="Ravi A."/>
            <person name="Getino M."/>
            <person name="Pursley I."/>
            <person name="Horton D.L."/>
            <person name="Alikhan N.-F."/>
            <person name="Baker D."/>
            <person name="Gharbi K."/>
            <person name="Hall N."/>
            <person name="Watson M."/>
            <person name="Adriaenssens E.M."/>
            <person name="Foster-Nyarko E."/>
            <person name="Jarju S."/>
            <person name="Secka A."/>
            <person name="Antonio M."/>
            <person name="Oren A."/>
            <person name="Chaudhuri R."/>
            <person name="La Ragione R.M."/>
            <person name="Hildebrand F."/>
            <person name="Pallen M.J."/>
        </authorList>
    </citation>
    <scope>NUCLEOTIDE SEQUENCE [LARGE SCALE GENOMIC DNA]</scope>
    <source>
        <strain evidence="3 4">Sa2BVA9</strain>
    </source>
</reference>
<feature type="domain" description="DUF3658" evidence="2">
    <location>
        <begin position="215"/>
        <end position="321"/>
    </location>
</feature>
<feature type="domain" description="DUF1835" evidence="1">
    <location>
        <begin position="53"/>
        <end position="176"/>
    </location>
</feature>
<evidence type="ECO:0000313" key="4">
    <source>
        <dbReference type="Proteomes" id="UP000608071"/>
    </source>
</evidence>
<protein>
    <submittedName>
        <fullName evidence="3">DUF1835 domain-containing protein</fullName>
    </submittedName>
</protein>
<dbReference type="Proteomes" id="UP000608071">
    <property type="component" value="Unassembled WGS sequence"/>
</dbReference>
<evidence type="ECO:0000259" key="2">
    <source>
        <dbReference type="Pfam" id="PF12395"/>
    </source>
</evidence>